<name>A0A9W8YU15_9PEZI</name>
<keyword evidence="3" id="KW-1185">Reference proteome</keyword>
<dbReference type="Pfam" id="PF06966">
    <property type="entry name" value="DUF1295"/>
    <property type="match status" value="1"/>
</dbReference>
<protein>
    <recommendedName>
        <fullName evidence="4">DUF1295-domain-containing protein</fullName>
    </recommendedName>
</protein>
<dbReference type="PANTHER" id="PTHR32251">
    <property type="entry name" value="3-OXO-5-ALPHA-STEROID 4-DEHYDROGENASE"/>
    <property type="match status" value="1"/>
</dbReference>
<dbReference type="InterPro" id="IPR010721">
    <property type="entry name" value="UstE-like"/>
</dbReference>
<reference evidence="2" key="1">
    <citation type="submission" date="2022-10" db="EMBL/GenBank/DDBJ databases">
        <title>Tapping the CABI collections for fungal endophytes: first genome assemblies for Collariella, Neodidymelliopsis, Ascochyta clinopodiicola, Didymella pomorum, Didymosphaeria variabile, Neocosmospora piperis and Neocucurbitaria cava.</title>
        <authorList>
            <person name="Hill R."/>
        </authorList>
    </citation>
    <scope>NUCLEOTIDE SEQUENCE</scope>
    <source>
        <strain evidence="2">IMI 355082</strain>
    </source>
</reference>
<dbReference type="OrthoDB" id="67965at2759"/>
<dbReference type="Gene3D" id="1.20.120.1630">
    <property type="match status" value="1"/>
</dbReference>
<accession>A0A9W8YU15</accession>
<dbReference type="PANTHER" id="PTHR32251:SF15">
    <property type="entry name" value="3-OXO-5-ALPHA-STEROID 4-DEHYDROGENASE (DUF1295)"/>
    <property type="match status" value="1"/>
</dbReference>
<evidence type="ECO:0008006" key="4">
    <source>
        <dbReference type="Google" id="ProtNLM"/>
    </source>
</evidence>
<proteinExistence type="predicted"/>
<sequence>MAEQDRYNSHFGAQPNNPTTQEIPIKLPTGHGAEQDRWAAHLSRSAARNPQTEGAHFRMLTSSGAEQDRYASHFSPSEARNPEAHGVKIPMWTASGAEQDRYASHFSPSEANNPTTDHINIPVRLPTGGSGAEQDIFGSRFSPRNIDTTAVGILKTTLLPSLGLHSGLTVVAYTASRVANRVDGKDWLWPSGQVANAWWSAIGTPVVYQGMSLGTAFSSLTYPDKVMLGGVTAWGAHLFYRVASRSIQSKSDDARYLEEKKEPGFWNKAFFTMFLPEAVVQTIISLPFTLPFRNPVASVSSSLSRPMELAHDLAVFVFSAGFALEVLADYQLSSHKRKTGNNTLNRSGVWSIVRHPNYLGDALVHLSFPLFLWGSGKLHPIVLLGPLANYAFLRYVGGDAQNEASQTERYAKTNPLKAQEFADYKQTKNSFWPKVQEATNPWTLAVLGVGAAGLALERVARTAALRL</sequence>
<organism evidence="2 3">
    <name type="scientific">Gnomoniopsis smithogilvyi</name>
    <dbReference type="NCBI Taxonomy" id="1191159"/>
    <lineage>
        <taxon>Eukaryota</taxon>
        <taxon>Fungi</taxon>
        <taxon>Dikarya</taxon>
        <taxon>Ascomycota</taxon>
        <taxon>Pezizomycotina</taxon>
        <taxon>Sordariomycetes</taxon>
        <taxon>Sordariomycetidae</taxon>
        <taxon>Diaporthales</taxon>
        <taxon>Gnomoniaceae</taxon>
        <taxon>Gnomoniopsis</taxon>
    </lineage>
</organism>
<gene>
    <name evidence="2" type="ORF">N0V93_004628</name>
</gene>
<feature type="region of interest" description="Disordered" evidence="1">
    <location>
        <begin position="1"/>
        <end position="37"/>
    </location>
</feature>
<comment type="caution">
    <text evidence="2">The sequence shown here is derived from an EMBL/GenBank/DDBJ whole genome shotgun (WGS) entry which is preliminary data.</text>
</comment>
<evidence type="ECO:0000313" key="3">
    <source>
        <dbReference type="Proteomes" id="UP001140453"/>
    </source>
</evidence>
<dbReference type="AlphaFoldDB" id="A0A9W8YU15"/>
<evidence type="ECO:0000256" key="1">
    <source>
        <dbReference type="SAM" id="MobiDB-lite"/>
    </source>
</evidence>
<dbReference type="EMBL" id="JAPEVB010000003">
    <property type="protein sequence ID" value="KAJ4391015.1"/>
    <property type="molecule type" value="Genomic_DNA"/>
</dbReference>
<evidence type="ECO:0000313" key="2">
    <source>
        <dbReference type="EMBL" id="KAJ4391015.1"/>
    </source>
</evidence>
<dbReference type="Proteomes" id="UP001140453">
    <property type="component" value="Unassembled WGS sequence"/>
</dbReference>
<dbReference type="GO" id="GO:0016020">
    <property type="term" value="C:membrane"/>
    <property type="evidence" value="ECO:0007669"/>
    <property type="project" value="TreeGrafter"/>
</dbReference>